<dbReference type="InterPro" id="IPR004561">
    <property type="entry name" value="IsoChor_synthase"/>
</dbReference>
<evidence type="ECO:0000259" key="6">
    <source>
        <dbReference type="Pfam" id="PF00425"/>
    </source>
</evidence>
<dbReference type="RefSeq" id="WP_399621162.1">
    <property type="nucleotide sequence ID" value="NZ_JBITYT010000020.1"/>
</dbReference>
<organism evidence="7 8">
    <name type="scientific">Streptomyces bikiniensis</name>
    <dbReference type="NCBI Taxonomy" id="1896"/>
    <lineage>
        <taxon>Bacteria</taxon>
        <taxon>Bacillati</taxon>
        <taxon>Actinomycetota</taxon>
        <taxon>Actinomycetes</taxon>
        <taxon>Kitasatosporales</taxon>
        <taxon>Streptomycetaceae</taxon>
        <taxon>Streptomyces</taxon>
    </lineage>
</organism>
<dbReference type="EMBL" id="JBITYT010000020">
    <property type="protein sequence ID" value="MFI9123638.1"/>
    <property type="molecule type" value="Genomic_DNA"/>
</dbReference>
<proteinExistence type="inferred from homology"/>
<evidence type="ECO:0000256" key="1">
    <source>
        <dbReference type="ARBA" id="ARBA00000799"/>
    </source>
</evidence>
<gene>
    <name evidence="7" type="ORF">ACIGW0_30315</name>
</gene>
<dbReference type="PANTHER" id="PTHR42839:SF2">
    <property type="entry name" value="ISOCHORISMATE SYNTHASE ENTC"/>
    <property type="match status" value="1"/>
</dbReference>
<evidence type="ECO:0000256" key="2">
    <source>
        <dbReference type="ARBA" id="ARBA00005297"/>
    </source>
</evidence>
<evidence type="ECO:0000313" key="7">
    <source>
        <dbReference type="EMBL" id="MFI9123638.1"/>
    </source>
</evidence>
<sequence length="477" mass="51364">MTSYQSRFHESAFGFAAQLSLEATEKGSPIFMSWSTRVPEFDHVKLWDRARGLTGNAFLWISTWGGPRIVTAGSAVGIGGTGSGRFADVRQAWSEITSILRQNCDLAHAPGPVLVGGFAFSPEVPDSMGAGSFPDGLMTVPAVQFISLPCGDNYVTVNLLIRPAADFSQVLASRLQLLEDLMNLEELHNESRAASSGVLSKIEIPSGLEFQRLVERAVGEIRAGTFEMIVPVRELKVTVDGEFDLSAAVQRLLVNSPNTTVFASHLMGEGSGKCFLGATPEYLVRLTGGTVRTLGLAGSIPRGTVPEQDSVLESQLMADQKLRRENSVVTEMLRQVLSGVCSKIEVENEPKVLKLAQIQHLATEVCGMLDRPSDVGIFDLVAMLHPTPALGGHPRREALNWLKDNESIERGWFAGPVGWVQSDGSGEFGVAIRSAFVRNSEASLYAGCGIVEGSEPRAEYEETQVKLLAMAAALGCL</sequence>
<comment type="caution">
    <text evidence="7">The sequence shown here is derived from an EMBL/GenBank/DDBJ whole genome shotgun (WGS) entry which is preliminary data.</text>
</comment>
<evidence type="ECO:0000256" key="5">
    <source>
        <dbReference type="ARBA" id="ARBA00041564"/>
    </source>
</evidence>
<dbReference type="PANTHER" id="PTHR42839">
    <property type="entry name" value="ISOCHORISMATE SYNTHASE ENTC"/>
    <property type="match status" value="1"/>
</dbReference>
<keyword evidence="4" id="KW-0413">Isomerase</keyword>
<comment type="catalytic activity">
    <reaction evidence="1">
        <text>chorismate = isochorismate</text>
        <dbReference type="Rhea" id="RHEA:18985"/>
        <dbReference type="ChEBI" id="CHEBI:29748"/>
        <dbReference type="ChEBI" id="CHEBI:29780"/>
        <dbReference type="EC" id="5.4.4.2"/>
    </reaction>
</comment>
<dbReference type="Pfam" id="PF00425">
    <property type="entry name" value="Chorismate_bind"/>
    <property type="match status" value="1"/>
</dbReference>
<evidence type="ECO:0000256" key="3">
    <source>
        <dbReference type="ARBA" id="ARBA00012824"/>
    </source>
</evidence>
<reference evidence="7 8" key="1">
    <citation type="submission" date="2024-10" db="EMBL/GenBank/DDBJ databases">
        <title>The Natural Products Discovery Center: Release of the First 8490 Sequenced Strains for Exploring Actinobacteria Biosynthetic Diversity.</title>
        <authorList>
            <person name="Kalkreuter E."/>
            <person name="Kautsar S.A."/>
            <person name="Yang D."/>
            <person name="Bader C.D."/>
            <person name="Teijaro C.N."/>
            <person name="Fluegel L."/>
            <person name="Davis C.M."/>
            <person name="Simpson J.R."/>
            <person name="Lauterbach L."/>
            <person name="Steele A.D."/>
            <person name="Gui C."/>
            <person name="Meng S."/>
            <person name="Li G."/>
            <person name="Viehrig K."/>
            <person name="Ye F."/>
            <person name="Su P."/>
            <person name="Kiefer A.F."/>
            <person name="Nichols A."/>
            <person name="Cepeda A.J."/>
            <person name="Yan W."/>
            <person name="Fan B."/>
            <person name="Jiang Y."/>
            <person name="Adhikari A."/>
            <person name="Zheng C.-J."/>
            <person name="Schuster L."/>
            <person name="Cowan T.M."/>
            <person name="Smanski M.J."/>
            <person name="Chevrette M.G."/>
            <person name="De Carvalho L.P.S."/>
            <person name="Shen B."/>
        </authorList>
    </citation>
    <scope>NUCLEOTIDE SEQUENCE [LARGE SCALE GENOMIC DNA]</scope>
    <source>
        <strain evidence="7 8">NPDC053346</strain>
    </source>
</reference>
<comment type="similarity">
    <text evidence="2">Belongs to the isochorismate synthase family.</text>
</comment>
<protein>
    <recommendedName>
        <fullName evidence="3">isochorismate synthase</fullName>
        <ecNumber evidence="3">5.4.4.2</ecNumber>
    </recommendedName>
    <alternativeName>
        <fullName evidence="5">Isochorismate mutase</fullName>
    </alternativeName>
</protein>
<keyword evidence="8" id="KW-1185">Reference proteome</keyword>
<evidence type="ECO:0000256" key="4">
    <source>
        <dbReference type="ARBA" id="ARBA00023235"/>
    </source>
</evidence>
<dbReference type="InterPro" id="IPR015890">
    <property type="entry name" value="Chorismate_C"/>
</dbReference>
<evidence type="ECO:0000313" key="8">
    <source>
        <dbReference type="Proteomes" id="UP001614391"/>
    </source>
</evidence>
<name>A0ABW8D1B0_STRBI</name>
<dbReference type="NCBIfam" id="TIGR00543">
    <property type="entry name" value="isochor_syn"/>
    <property type="match status" value="1"/>
</dbReference>
<dbReference type="Proteomes" id="UP001614391">
    <property type="component" value="Unassembled WGS sequence"/>
</dbReference>
<dbReference type="Gene3D" id="3.60.120.10">
    <property type="entry name" value="Anthranilate synthase"/>
    <property type="match status" value="1"/>
</dbReference>
<dbReference type="EC" id="5.4.4.2" evidence="3"/>
<accession>A0ABW8D1B0</accession>
<dbReference type="SUPFAM" id="SSF56322">
    <property type="entry name" value="ADC synthase"/>
    <property type="match status" value="1"/>
</dbReference>
<feature type="domain" description="Chorismate-utilising enzyme C-terminal" evidence="6">
    <location>
        <begin position="209"/>
        <end position="466"/>
    </location>
</feature>
<dbReference type="InterPro" id="IPR005801">
    <property type="entry name" value="ADC_synthase"/>
</dbReference>